<reference evidence="1 2" key="1">
    <citation type="submission" date="2017-03" db="EMBL/GenBank/DDBJ databases">
        <authorList>
            <person name="Afonso C.L."/>
            <person name="Miller P.J."/>
            <person name="Scott M.A."/>
            <person name="Spackman E."/>
            <person name="Goraichik I."/>
            <person name="Dimitrov K.M."/>
            <person name="Suarez D.L."/>
            <person name="Swayne D.E."/>
        </authorList>
    </citation>
    <scope>NUCLEOTIDE SEQUENCE [LARGE SCALE GENOMIC DNA]</scope>
    <source>
        <strain evidence="1 2">CECT 7450</strain>
    </source>
</reference>
<dbReference type="AlphaFoldDB" id="A0A1X6YVC4"/>
<accession>A0A1X6YVC4</accession>
<protein>
    <submittedName>
        <fullName evidence="1">Uncharacterized protein</fullName>
    </submittedName>
</protein>
<dbReference type="EMBL" id="FWFX01000003">
    <property type="protein sequence ID" value="SLN32567.1"/>
    <property type="molecule type" value="Genomic_DNA"/>
</dbReference>
<proteinExistence type="predicted"/>
<sequence>MRRNVIAETTIEGLGQWWAEIAHPTAYHKTKTPERLRAPGFKFHTEV</sequence>
<keyword evidence="2" id="KW-1185">Reference proteome</keyword>
<organism evidence="1 2">
    <name type="scientific">Roseovarius albus</name>
    <dbReference type="NCBI Taxonomy" id="1247867"/>
    <lineage>
        <taxon>Bacteria</taxon>
        <taxon>Pseudomonadati</taxon>
        <taxon>Pseudomonadota</taxon>
        <taxon>Alphaproteobacteria</taxon>
        <taxon>Rhodobacterales</taxon>
        <taxon>Roseobacteraceae</taxon>
        <taxon>Roseovarius</taxon>
    </lineage>
</organism>
<gene>
    <name evidence="1" type="ORF">ROA7450_01497</name>
</gene>
<dbReference type="Proteomes" id="UP000193061">
    <property type="component" value="Unassembled WGS sequence"/>
</dbReference>
<name>A0A1X6YVC4_9RHOB</name>
<evidence type="ECO:0000313" key="1">
    <source>
        <dbReference type="EMBL" id="SLN32567.1"/>
    </source>
</evidence>
<evidence type="ECO:0000313" key="2">
    <source>
        <dbReference type="Proteomes" id="UP000193061"/>
    </source>
</evidence>